<name>A0ABD0BFY0_CORUL</name>
<sequence length="201" mass="22578">MMVLLLDPRWPTMVPVEMLKKLSGKITFTDDVPVQAQRILAKCVQAGTEEIVASTNEADPVVVKTIDRGAQILEVASRKEAVRQARVVMAHALRRGEWEQMQTHHSLIPYLEEESAEVIHAIREGALDEELMEELGDVLLQVLFHAEIAARRGSFDFEDVAASFVQKMKKRQPYLFDGSTGVVPVSEQERLWSAGKRKTGK</sequence>
<reference evidence="2 3" key="1">
    <citation type="submission" date="2021-11" db="EMBL/GenBank/DDBJ databases">
        <title>Whole genome sequences of diphtheriae toxin producing Corynebacterium ulcerans isolates from cats in Osaka, Japan.</title>
        <authorList>
            <person name="Umeda K."/>
            <person name="Hirai Y."/>
        </authorList>
    </citation>
    <scope>NUCLEOTIDE SEQUENCE [LARGE SCALE GENOMIC DNA]</scope>
    <source>
        <strain evidence="2 3">12109B-1</strain>
    </source>
</reference>
<dbReference type="EMBL" id="BQFK01000002">
    <property type="protein sequence ID" value="GJJ42724.1"/>
    <property type="molecule type" value="Genomic_DNA"/>
</dbReference>
<feature type="domain" description="NTP pyrophosphohydrolase MazG-like" evidence="1">
    <location>
        <begin position="102"/>
        <end position="176"/>
    </location>
</feature>
<dbReference type="RefSeq" id="WP_013911139.1">
    <property type="nucleotide sequence ID" value="NZ_AP019662.1"/>
</dbReference>
<dbReference type="SUPFAM" id="SSF101386">
    <property type="entry name" value="all-alpha NTP pyrophosphatases"/>
    <property type="match status" value="1"/>
</dbReference>
<comment type="caution">
    <text evidence="2">The sequence shown here is derived from an EMBL/GenBank/DDBJ whole genome shotgun (WGS) entry which is preliminary data.</text>
</comment>
<dbReference type="Gene3D" id="1.10.287.1080">
    <property type="entry name" value="MazG-like"/>
    <property type="match status" value="1"/>
</dbReference>
<organism evidence="2 3">
    <name type="scientific">Corynebacterium ulcerans</name>
    <dbReference type="NCBI Taxonomy" id="65058"/>
    <lineage>
        <taxon>Bacteria</taxon>
        <taxon>Bacillati</taxon>
        <taxon>Actinomycetota</taxon>
        <taxon>Actinomycetes</taxon>
        <taxon>Mycobacteriales</taxon>
        <taxon>Corynebacteriaceae</taxon>
        <taxon>Corynebacterium</taxon>
    </lineage>
</organism>
<dbReference type="AlphaFoldDB" id="A0ABD0BFY0"/>
<evidence type="ECO:0000313" key="3">
    <source>
        <dbReference type="Proteomes" id="UP001205910"/>
    </source>
</evidence>
<dbReference type="Proteomes" id="UP001205910">
    <property type="component" value="Unassembled WGS sequence"/>
</dbReference>
<dbReference type="PANTHER" id="PTHR30522">
    <property type="entry name" value="NUCLEOSIDE TRIPHOSPHATE PYROPHOSPHOHYDROLASE"/>
    <property type="match status" value="1"/>
</dbReference>
<dbReference type="Pfam" id="PF03819">
    <property type="entry name" value="MazG"/>
    <property type="match status" value="1"/>
</dbReference>
<evidence type="ECO:0000259" key="1">
    <source>
        <dbReference type="Pfam" id="PF03819"/>
    </source>
</evidence>
<accession>A0ABD0BFY0</accession>
<dbReference type="InterPro" id="IPR011551">
    <property type="entry name" value="NTP_PyrPHydrolase_MazG"/>
</dbReference>
<dbReference type="CDD" id="cd11528">
    <property type="entry name" value="NTP-PPase_MazG_Nterm"/>
    <property type="match status" value="1"/>
</dbReference>
<dbReference type="InterPro" id="IPR004518">
    <property type="entry name" value="MazG-like_dom"/>
</dbReference>
<gene>
    <name evidence="2" type="ORF">CULCOIPH005_09130</name>
</gene>
<protein>
    <recommendedName>
        <fullName evidence="1">NTP pyrophosphohydrolase MazG-like domain-containing protein</fullName>
    </recommendedName>
</protein>
<dbReference type="KEGG" id="cuz:Cul05146_0815"/>
<dbReference type="InterPro" id="IPR048015">
    <property type="entry name" value="NTP-PPase_MazG-like_N"/>
</dbReference>
<proteinExistence type="predicted"/>
<evidence type="ECO:0000313" key="2">
    <source>
        <dbReference type="EMBL" id="GJJ42724.1"/>
    </source>
</evidence>
<dbReference type="PANTHER" id="PTHR30522:SF0">
    <property type="entry name" value="NUCLEOSIDE TRIPHOSPHATE PYROPHOSPHOHYDROLASE"/>
    <property type="match status" value="1"/>
</dbReference>